<dbReference type="KEGG" id="amx:AM2010_2204"/>
<sequence>MGRLRTWFPDREFFMRSQGQVRFIKISSRVQMTAAGIATVALLAWALSMAIMGWTQYRAQADRLSLLEREAKIATSEERFDAYGDDLNAVAEELEQRQTVLEEMAEMLPDDISTAAKVSDSRGEAAETVAKVSAVFPQARPLAEIEARQLALVEKMTRFADHRAERAAAAMRKLGLDPTEMLRSAPREAMGGPLELLATGPNGKADPRFERLGLSLARMAVLEQGLDGIPQFQPASIKYISSGFGYRRDPFTGRSAMHKGLDFRGPMGAPIYAAADGRVSFVGRKSGYGNVVEISHGNGLTTRYAHMSKFSAQVGQEVDAGYVIGAIGSTGRSTGPHLHFEVRINGRAVNPRPFLENAPNVLKEVRTLSDGSHTHG</sequence>
<dbReference type="Pfam" id="PF01551">
    <property type="entry name" value="Peptidase_M23"/>
    <property type="match status" value="1"/>
</dbReference>
<evidence type="ECO:0000256" key="1">
    <source>
        <dbReference type="ARBA" id="ARBA00022729"/>
    </source>
</evidence>
<feature type="domain" description="M23ase beta-sheet core" evidence="2">
    <location>
        <begin position="257"/>
        <end position="351"/>
    </location>
</feature>
<dbReference type="STRING" id="543877.AM2010_2204"/>
<dbReference type="InterPro" id="IPR011055">
    <property type="entry name" value="Dup_hybrid_motif"/>
</dbReference>
<gene>
    <name evidence="3" type="ORF">AM2010_2204</name>
</gene>
<dbReference type="GO" id="GO:0004222">
    <property type="term" value="F:metalloendopeptidase activity"/>
    <property type="evidence" value="ECO:0007669"/>
    <property type="project" value="TreeGrafter"/>
</dbReference>
<dbReference type="Gene3D" id="2.70.70.10">
    <property type="entry name" value="Glucose Permease (Domain IIA)"/>
    <property type="match status" value="1"/>
</dbReference>
<name>A0A0G3XD02_9SPHN</name>
<protein>
    <submittedName>
        <fullName evidence="3">Peptidase M23/M37</fullName>
    </submittedName>
</protein>
<dbReference type="PATRIC" id="fig|543877.4.peg.2239"/>
<dbReference type="PANTHER" id="PTHR21666:SF289">
    <property type="entry name" value="L-ALA--D-GLU ENDOPEPTIDASE"/>
    <property type="match status" value="1"/>
</dbReference>
<organism evidence="3 4">
    <name type="scientific">Pelagerythrobacter marensis</name>
    <dbReference type="NCBI Taxonomy" id="543877"/>
    <lineage>
        <taxon>Bacteria</taxon>
        <taxon>Pseudomonadati</taxon>
        <taxon>Pseudomonadota</taxon>
        <taxon>Alphaproteobacteria</taxon>
        <taxon>Sphingomonadales</taxon>
        <taxon>Erythrobacteraceae</taxon>
        <taxon>Pelagerythrobacter</taxon>
    </lineage>
</organism>
<dbReference type="EMBL" id="CP011805">
    <property type="protein sequence ID" value="AKM08263.1"/>
    <property type="molecule type" value="Genomic_DNA"/>
</dbReference>
<dbReference type="PANTHER" id="PTHR21666">
    <property type="entry name" value="PEPTIDASE-RELATED"/>
    <property type="match status" value="1"/>
</dbReference>
<evidence type="ECO:0000259" key="2">
    <source>
        <dbReference type="Pfam" id="PF01551"/>
    </source>
</evidence>
<evidence type="ECO:0000313" key="4">
    <source>
        <dbReference type="Proteomes" id="UP000037643"/>
    </source>
</evidence>
<reference evidence="3 4" key="1">
    <citation type="submission" date="2015-06" db="EMBL/GenBank/DDBJ databases">
        <authorList>
            <person name="Kim K.M."/>
        </authorList>
    </citation>
    <scope>NUCLEOTIDE SEQUENCE [LARGE SCALE GENOMIC DNA]</scope>
    <source>
        <strain evidence="3 4">KCTC 22370</strain>
    </source>
</reference>
<dbReference type="AlphaFoldDB" id="A0A0G3XD02"/>
<dbReference type="InterPro" id="IPR050570">
    <property type="entry name" value="Cell_wall_metabolism_enzyme"/>
</dbReference>
<evidence type="ECO:0000313" key="3">
    <source>
        <dbReference type="EMBL" id="AKM08263.1"/>
    </source>
</evidence>
<dbReference type="Proteomes" id="UP000037643">
    <property type="component" value="Chromosome"/>
</dbReference>
<dbReference type="InterPro" id="IPR016047">
    <property type="entry name" value="M23ase_b-sheet_dom"/>
</dbReference>
<dbReference type="RefSeq" id="WP_047807114.1">
    <property type="nucleotide sequence ID" value="NZ_CP011805.1"/>
</dbReference>
<dbReference type="FunFam" id="2.70.70.10:FF:000006">
    <property type="entry name" value="M23 family peptidase"/>
    <property type="match status" value="1"/>
</dbReference>
<proteinExistence type="predicted"/>
<keyword evidence="4" id="KW-1185">Reference proteome</keyword>
<dbReference type="CDD" id="cd12797">
    <property type="entry name" value="M23_peptidase"/>
    <property type="match status" value="1"/>
</dbReference>
<accession>A0A0G3XD02</accession>
<keyword evidence="1" id="KW-0732">Signal</keyword>
<dbReference type="SUPFAM" id="SSF51261">
    <property type="entry name" value="Duplicated hybrid motif"/>
    <property type="match status" value="1"/>
</dbReference>